<dbReference type="Pfam" id="PF13637">
    <property type="entry name" value="Ank_4"/>
    <property type="match status" value="1"/>
</dbReference>
<dbReference type="InterPro" id="IPR036770">
    <property type="entry name" value="Ankyrin_rpt-contain_sf"/>
</dbReference>
<keyword evidence="5" id="KW-1185">Reference proteome</keyword>
<comment type="caution">
    <text evidence="4">The sequence shown here is derived from an EMBL/GenBank/DDBJ whole genome shotgun (WGS) entry which is preliminary data.</text>
</comment>
<evidence type="ECO:0000256" key="2">
    <source>
        <dbReference type="SAM" id="MobiDB-lite"/>
    </source>
</evidence>
<organism evidence="4 5">
    <name type="scientific">Penicillium hetheringtonii</name>
    <dbReference type="NCBI Taxonomy" id="911720"/>
    <lineage>
        <taxon>Eukaryota</taxon>
        <taxon>Fungi</taxon>
        <taxon>Dikarya</taxon>
        <taxon>Ascomycota</taxon>
        <taxon>Pezizomycotina</taxon>
        <taxon>Eurotiomycetes</taxon>
        <taxon>Eurotiomycetidae</taxon>
        <taxon>Eurotiales</taxon>
        <taxon>Aspergillaceae</taxon>
        <taxon>Penicillium</taxon>
    </lineage>
</organism>
<dbReference type="InterPro" id="IPR056884">
    <property type="entry name" value="NPHP3-like_N"/>
</dbReference>
<proteinExistence type="predicted"/>
<dbReference type="Pfam" id="PF24883">
    <property type="entry name" value="NPHP3_N"/>
    <property type="match status" value="1"/>
</dbReference>
<evidence type="ECO:0000313" key="5">
    <source>
        <dbReference type="Proteomes" id="UP001216150"/>
    </source>
</evidence>
<dbReference type="EMBL" id="JAQJAC010000008">
    <property type="protein sequence ID" value="KAJ5575412.1"/>
    <property type="molecule type" value="Genomic_DNA"/>
</dbReference>
<feature type="compositionally biased region" description="Basic and acidic residues" evidence="2">
    <location>
        <begin position="956"/>
        <end position="966"/>
    </location>
</feature>
<feature type="compositionally biased region" description="Polar residues" evidence="2">
    <location>
        <begin position="931"/>
        <end position="950"/>
    </location>
</feature>
<dbReference type="AlphaFoldDB" id="A0AAD6GP63"/>
<reference evidence="4 5" key="1">
    <citation type="journal article" date="2023" name="IMA Fungus">
        <title>Comparative genomic study of the Penicillium genus elucidates a diverse pangenome and 15 lateral gene transfer events.</title>
        <authorList>
            <person name="Petersen C."/>
            <person name="Sorensen T."/>
            <person name="Nielsen M.R."/>
            <person name="Sondergaard T.E."/>
            <person name="Sorensen J.L."/>
            <person name="Fitzpatrick D.A."/>
            <person name="Frisvad J.C."/>
            <person name="Nielsen K.L."/>
        </authorList>
    </citation>
    <scope>NUCLEOTIDE SEQUENCE [LARGE SCALE GENOMIC DNA]</scope>
    <source>
        <strain evidence="4 5">IBT 29057</strain>
    </source>
</reference>
<dbReference type="SMART" id="SM00248">
    <property type="entry name" value="ANK"/>
    <property type="match status" value="7"/>
</dbReference>
<dbReference type="PANTHER" id="PTHR10039:SF14">
    <property type="entry name" value="NACHT DOMAIN-CONTAINING PROTEIN"/>
    <property type="match status" value="1"/>
</dbReference>
<dbReference type="InterPro" id="IPR002110">
    <property type="entry name" value="Ankyrin_rpt"/>
</dbReference>
<dbReference type="Gene3D" id="3.40.50.300">
    <property type="entry name" value="P-loop containing nucleotide triphosphate hydrolases"/>
    <property type="match status" value="1"/>
</dbReference>
<dbReference type="InterPro" id="IPR007111">
    <property type="entry name" value="NACHT_NTPase"/>
</dbReference>
<dbReference type="Proteomes" id="UP001216150">
    <property type="component" value="Unassembled WGS sequence"/>
</dbReference>
<evidence type="ECO:0000256" key="1">
    <source>
        <dbReference type="ARBA" id="ARBA00022737"/>
    </source>
</evidence>
<protein>
    <recommendedName>
        <fullName evidence="3">NACHT domain-containing protein</fullName>
    </recommendedName>
</protein>
<evidence type="ECO:0000259" key="3">
    <source>
        <dbReference type="PROSITE" id="PS50837"/>
    </source>
</evidence>
<dbReference type="SUPFAM" id="SSF48403">
    <property type="entry name" value="Ankyrin repeat"/>
    <property type="match status" value="1"/>
</dbReference>
<name>A0AAD6GP63_9EURO</name>
<feature type="region of interest" description="Disordered" evidence="2">
    <location>
        <begin position="931"/>
        <end position="970"/>
    </location>
</feature>
<dbReference type="PANTHER" id="PTHR10039">
    <property type="entry name" value="AMELOGENIN"/>
    <property type="match status" value="1"/>
</dbReference>
<sequence length="988" mass="113209">MEAIEKGTSQWLFQNPAVKDWRSGTDCNILWLTGSPGMGKTSLIANFATSYSTYFNEELQDTVAALFCLCDSRDPENNDLGKILCVAIHQFLQHRRSKEKFNYDLAKYIQDEYRSELEVGQSQSFWHLPKDRLWKIFCDLCLESNLKTIFLLIDGVDECELDTQKELLSLLGQRSQLPSNLRVLISSQPIEAVRTHISKNPKFQIQHLDLHDEDHRVDDDINRYIDEQLDRLVPLRGYSNEQTDKIKEYLKASKCGLFLPIVLVIQRLENSNTRDVDTILRDLDDLRDLDKYYEVQLHRLSSVIANKPSKLLSTMLYSYRPLKVSELAHLCEYTNEQEPRTPNNSQEQLLPHNDLRNDLRFLAPFLRIRSSDDMVQFTHSSVQVFLLKRGQSTDSLDTDMISPPSDGHRDLAAACLEIIVDNIETIKAEFPCSWKDQRNAQIRSFMESHVLLAYACGYWNTHLKEISHVKVEDIHGVEELFAQLSQHWANDETGLLHVFLSQSLNRRKRLAVQSQSILAEEMKQLAKVGSACHMPLIWRSPFIFYVRFGNERLLRSFHQQQSENMPLQMYRSYDISVILTVATRNGDLSLMKALVNDYGVRNLQLKELSGLFHIASQTGSSELVRYLREMRSLIVTENPQNLVIAEQSDIIRPGTHTPETIPPIDIEEFRDSLVTALLENNQEVLDELLKLQRPNAKNLHGQNVLMSIAYHAGNIQLQSQDLIKLARILKRRGLDFNARDKMGNTFLHHLAWNSSLGTLESFKWFIDQGANPKISNNGGCLPIHLAAHRLHCECVKFLLSATKNYSPGSIWLQQIQSPSSTYYKSSGGLTPLHWVASRSISGRDEETVIDILDVLLDWGFRLTDRTRWGRTVISICRESPETFCLLMCMESSRTLLQNTGTTFGLETALIEYGNASECIDDYQIEFHETNELPSESSPNSGEMSTLNSPQADPVEEQEKKPHDKAPRNCFPCSAFSLLHKILYSSRDR</sequence>
<dbReference type="Gene3D" id="1.25.40.20">
    <property type="entry name" value="Ankyrin repeat-containing domain"/>
    <property type="match status" value="1"/>
</dbReference>
<evidence type="ECO:0000313" key="4">
    <source>
        <dbReference type="EMBL" id="KAJ5575412.1"/>
    </source>
</evidence>
<gene>
    <name evidence="4" type="ORF">N7450_009311</name>
</gene>
<dbReference type="PROSITE" id="PS50837">
    <property type="entry name" value="NACHT"/>
    <property type="match status" value="1"/>
</dbReference>
<keyword evidence="1" id="KW-0677">Repeat</keyword>
<feature type="domain" description="NACHT" evidence="3">
    <location>
        <begin position="28"/>
        <end position="189"/>
    </location>
</feature>
<dbReference type="SUPFAM" id="SSF52540">
    <property type="entry name" value="P-loop containing nucleoside triphosphate hydrolases"/>
    <property type="match status" value="1"/>
</dbReference>
<dbReference type="InterPro" id="IPR027417">
    <property type="entry name" value="P-loop_NTPase"/>
</dbReference>
<accession>A0AAD6GP63</accession>